<dbReference type="EMBL" id="ODYU01004465">
    <property type="protein sequence ID" value="SOQ44361.1"/>
    <property type="molecule type" value="Genomic_DNA"/>
</dbReference>
<proteinExistence type="predicted"/>
<evidence type="ECO:0000313" key="1">
    <source>
        <dbReference type="EMBL" id="SOQ44361.1"/>
    </source>
</evidence>
<name>A0A2H1VU33_SPOFR</name>
<protein>
    <submittedName>
        <fullName evidence="1">SFRICE_016551</fullName>
    </submittedName>
</protein>
<reference evidence="1" key="1">
    <citation type="submission" date="2016-07" db="EMBL/GenBank/DDBJ databases">
        <authorList>
            <person name="Bretaudeau A."/>
        </authorList>
    </citation>
    <scope>NUCLEOTIDE SEQUENCE</scope>
    <source>
        <strain evidence="1">Rice</strain>
        <tissue evidence="1">Whole body</tissue>
    </source>
</reference>
<organism evidence="1">
    <name type="scientific">Spodoptera frugiperda</name>
    <name type="common">Fall armyworm</name>
    <dbReference type="NCBI Taxonomy" id="7108"/>
    <lineage>
        <taxon>Eukaryota</taxon>
        <taxon>Metazoa</taxon>
        <taxon>Ecdysozoa</taxon>
        <taxon>Arthropoda</taxon>
        <taxon>Hexapoda</taxon>
        <taxon>Insecta</taxon>
        <taxon>Pterygota</taxon>
        <taxon>Neoptera</taxon>
        <taxon>Endopterygota</taxon>
        <taxon>Lepidoptera</taxon>
        <taxon>Glossata</taxon>
        <taxon>Ditrysia</taxon>
        <taxon>Noctuoidea</taxon>
        <taxon>Noctuidae</taxon>
        <taxon>Amphipyrinae</taxon>
        <taxon>Spodoptera</taxon>
    </lineage>
</organism>
<sequence>MGGNRGENHPMTSPALGEARESVRLILTKNHPVPTPAFRAGAPINPLGSPQLLERNILAKFMSQKRALKSGKHYAENRFKICSVKREIILISLSRTVYEHFLMGENHLMTSPALGEARENDRLLLTKNHPVLTPAF</sequence>
<dbReference type="AlphaFoldDB" id="A0A2H1VU33"/>
<gene>
    <name evidence="1" type="ORF">SFRICE_016551</name>
</gene>
<accession>A0A2H1VU33</accession>